<dbReference type="Proteomes" id="UP000007519">
    <property type="component" value="Chromosome"/>
</dbReference>
<dbReference type="HOGENOM" id="CLU_2304052_0_0_10"/>
<reference evidence="2 3" key="1">
    <citation type="journal article" date="2012" name="Stand. Genomic Sci.">
        <title>Complete genome sequencing and analysis of Saprospira grandis str. Lewin, a predatory marine bacterium.</title>
        <authorList>
            <person name="Saw J.H."/>
            <person name="Yuryev A."/>
            <person name="Kanbe M."/>
            <person name="Hou S."/>
            <person name="Young A.G."/>
            <person name="Aizawa S."/>
            <person name="Alam M."/>
        </authorList>
    </citation>
    <scope>NUCLEOTIDE SEQUENCE [LARGE SCALE GENOMIC DNA]</scope>
    <source>
        <strain evidence="2 3">Lewin</strain>
    </source>
</reference>
<organism evidence="2 3">
    <name type="scientific">Saprospira grandis (strain Lewin)</name>
    <dbReference type="NCBI Taxonomy" id="984262"/>
    <lineage>
        <taxon>Bacteria</taxon>
        <taxon>Pseudomonadati</taxon>
        <taxon>Bacteroidota</taxon>
        <taxon>Saprospiria</taxon>
        <taxon>Saprospirales</taxon>
        <taxon>Saprospiraceae</taxon>
        <taxon>Saprospira</taxon>
    </lineage>
</organism>
<proteinExistence type="predicted"/>
<sequence>MLVKGTKVALFHCLPKLAAFFLPKSFILAQTVFIFWGLRCGFALRRYASGLAGLLGPAALRALVCGFAAPFRIARPNSAWRHSPPLFILQRSEFFSLSHG</sequence>
<accession>H6L640</accession>
<evidence type="ECO:0000313" key="2">
    <source>
        <dbReference type="EMBL" id="AFC26600.1"/>
    </source>
</evidence>
<keyword evidence="1" id="KW-0472">Membrane</keyword>
<protein>
    <submittedName>
        <fullName evidence="2">Uncharacterized protein</fullName>
    </submittedName>
</protein>
<name>H6L640_SAPGL</name>
<keyword evidence="1" id="KW-1133">Transmembrane helix</keyword>
<evidence type="ECO:0000256" key="1">
    <source>
        <dbReference type="SAM" id="Phobius"/>
    </source>
</evidence>
<dbReference type="EMBL" id="CP002831">
    <property type="protein sequence ID" value="AFC26600.1"/>
    <property type="molecule type" value="Genomic_DNA"/>
</dbReference>
<keyword evidence="1" id="KW-0812">Transmembrane</keyword>
<feature type="transmembrane region" description="Helical" evidence="1">
    <location>
        <begin position="20"/>
        <end position="38"/>
    </location>
</feature>
<dbReference type="KEGG" id="sgn:SGRA_3884"/>
<feature type="transmembrane region" description="Helical" evidence="1">
    <location>
        <begin position="50"/>
        <end position="71"/>
    </location>
</feature>
<gene>
    <name evidence="2" type="ordered locus">SGRA_3884</name>
</gene>
<evidence type="ECO:0000313" key="3">
    <source>
        <dbReference type="Proteomes" id="UP000007519"/>
    </source>
</evidence>
<dbReference type="STRING" id="984262.SGRA_3884"/>
<dbReference type="AlphaFoldDB" id="H6L640"/>
<keyword evidence="3" id="KW-1185">Reference proteome</keyword>